<comment type="similarity">
    <text evidence="2 13">Belongs to the FAH family.</text>
</comment>
<keyword evidence="9 13" id="KW-0585">Phenylalanine catabolism</keyword>
<keyword evidence="8 13" id="KW-0828">Tyrosine catabolism</keyword>
<proteinExistence type="inferred from homology"/>
<dbReference type="UniPathway" id="UPA00139">
    <property type="reaction ID" value="UER00341"/>
</dbReference>
<organism evidence="16 17">
    <name type="scientific">Neonectria ditissima</name>
    <dbReference type="NCBI Taxonomy" id="78410"/>
    <lineage>
        <taxon>Eukaryota</taxon>
        <taxon>Fungi</taxon>
        <taxon>Dikarya</taxon>
        <taxon>Ascomycota</taxon>
        <taxon>Pezizomycotina</taxon>
        <taxon>Sordariomycetes</taxon>
        <taxon>Hypocreomycetidae</taxon>
        <taxon>Hypocreales</taxon>
        <taxon>Nectriaceae</taxon>
        <taxon>Neonectria</taxon>
    </lineage>
</organism>
<evidence type="ECO:0000256" key="4">
    <source>
        <dbReference type="ARBA" id="ARBA00022723"/>
    </source>
</evidence>
<keyword evidence="5 13" id="KW-0378">Hydrolase</keyword>
<evidence type="ECO:0000256" key="3">
    <source>
        <dbReference type="ARBA" id="ARBA00012094"/>
    </source>
</evidence>
<dbReference type="Gene3D" id="2.30.30.230">
    <property type="entry name" value="Fumarylacetoacetase, N-terminal domain"/>
    <property type="match status" value="1"/>
</dbReference>
<evidence type="ECO:0000256" key="10">
    <source>
        <dbReference type="PIRSR" id="PIRSR605959-1"/>
    </source>
</evidence>
<reference evidence="16 17" key="1">
    <citation type="submission" date="2015-09" db="EMBL/GenBank/DDBJ databases">
        <title>Draft genome of a European isolate of the apple canker pathogen Neonectria ditissima.</title>
        <authorList>
            <person name="Gomez-Cortecero A."/>
            <person name="Harrison R.J."/>
            <person name="Armitage A.D."/>
        </authorList>
    </citation>
    <scope>NUCLEOTIDE SEQUENCE [LARGE SCALE GENOMIC DNA]</scope>
    <source>
        <strain evidence="16 17">R09/05</strain>
    </source>
</reference>
<dbReference type="InterPro" id="IPR036462">
    <property type="entry name" value="Fumarylacetoacetase_N_sf"/>
</dbReference>
<dbReference type="GO" id="GO:0046872">
    <property type="term" value="F:metal ion binding"/>
    <property type="evidence" value="ECO:0007669"/>
    <property type="project" value="UniProtKB-UniRule"/>
</dbReference>
<dbReference type="Pfam" id="PF01557">
    <property type="entry name" value="FAA_hydrolase"/>
    <property type="match status" value="1"/>
</dbReference>
<dbReference type="FunFam" id="3.90.850.10:FF:000009">
    <property type="entry name" value="Fumarylacetoacetase"/>
    <property type="match status" value="1"/>
</dbReference>
<dbReference type="STRING" id="78410.A0A0P7ATX8"/>
<feature type="binding site" evidence="12">
    <location>
        <position position="207"/>
    </location>
    <ligand>
        <name>Ca(2+)</name>
        <dbReference type="ChEBI" id="CHEBI:29108"/>
    </ligand>
</feature>
<feature type="binding site" evidence="11">
    <location>
        <position position="151"/>
    </location>
    <ligand>
        <name>substrate</name>
    </ligand>
</feature>
<feature type="binding site" evidence="12">
    <location>
        <position position="209"/>
    </location>
    <ligand>
        <name>Ca(2+)</name>
        <dbReference type="ChEBI" id="CHEBI:29108"/>
    </ligand>
</feature>
<evidence type="ECO:0000256" key="13">
    <source>
        <dbReference type="RuleBase" id="RU366008"/>
    </source>
</evidence>
<dbReference type="InterPro" id="IPR015377">
    <property type="entry name" value="Fumarylacetoacetase_N"/>
</dbReference>
<comment type="caution">
    <text evidence="16">The sequence shown here is derived from an EMBL/GenBank/DDBJ whole genome shotgun (WGS) entry which is preliminary data.</text>
</comment>
<evidence type="ECO:0000313" key="16">
    <source>
        <dbReference type="EMBL" id="KPM36705.1"/>
    </source>
</evidence>
<dbReference type="EC" id="3.7.1.2" evidence="3 13"/>
<evidence type="ECO:0000256" key="8">
    <source>
        <dbReference type="ARBA" id="ARBA00022878"/>
    </source>
</evidence>
<name>A0A0P7ATX8_9HYPO</name>
<keyword evidence="6 12" id="KW-0106">Calcium</keyword>
<evidence type="ECO:0000256" key="6">
    <source>
        <dbReference type="ARBA" id="ARBA00022837"/>
    </source>
</evidence>
<dbReference type="PANTHER" id="PTHR43069:SF2">
    <property type="entry name" value="FUMARYLACETOACETASE"/>
    <property type="match status" value="1"/>
</dbReference>
<dbReference type="InterPro" id="IPR036663">
    <property type="entry name" value="Fumarylacetoacetase_C_sf"/>
</dbReference>
<feature type="binding site" evidence="11">
    <location>
        <position position="359"/>
    </location>
    <ligand>
        <name>substrate</name>
    </ligand>
</feature>
<dbReference type="NCBIfam" id="TIGR01266">
    <property type="entry name" value="fum_ac_acetase"/>
    <property type="match status" value="1"/>
</dbReference>
<dbReference type="AlphaFoldDB" id="A0A0P7ATX8"/>
<dbReference type="GO" id="GO:0004334">
    <property type="term" value="F:fumarylacetoacetase activity"/>
    <property type="evidence" value="ECO:0007669"/>
    <property type="project" value="UniProtKB-UniRule"/>
</dbReference>
<feature type="binding site" evidence="12">
    <location>
        <position position="241"/>
    </location>
    <ligand>
        <name>Mg(2+)</name>
        <dbReference type="ChEBI" id="CHEBI:18420"/>
    </ligand>
</feature>
<dbReference type="InterPro" id="IPR005959">
    <property type="entry name" value="Fumarylacetoacetase"/>
</dbReference>
<evidence type="ECO:0000256" key="7">
    <source>
        <dbReference type="ARBA" id="ARBA00022842"/>
    </source>
</evidence>
<comment type="pathway">
    <text evidence="1 13">Amino-acid degradation; L-phenylalanine degradation; acetoacetate and fumarate from L-phenylalanine: step 6/6.</text>
</comment>
<dbReference type="GO" id="GO:0006572">
    <property type="term" value="P:L-tyrosine catabolic process"/>
    <property type="evidence" value="ECO:0007669"/>
    <property type="project" value="UniProtKB-UniRule"/>
</dbReference>
<comment type="catalytic activity">
    <reaction evidence="13">
        <text>4-fumarylacetoacetate + H2O = acetoacetate + fumarate + H(+)</text>
        <dbReference type="Rhea" id="RHEA:10244"/>
        <dbReference type="ChEBI" id="CHEBI:13705"/>
        <dbReference type="ChEBI" id="CHEBI:15377"/>
        <dbReference type="ChEBI" id="CHEBI:15378"/>
        <dbReference type="ChEBI" id="CHEBI:18034"/>
        <dbReference type="ChEBI" id="CHEBI:29806"/>
        <dbReference type="EC" id="3.7.1.2"/>
    </reaction>
</comment>
<evidence type="ECO:0000256" key="2">
    <source>
        <dbReference type="ARBA" id="ARBA00010211"/>
    </source>
</evidence>
<feature type="binding site" evidence="12">
    <location>
        <position position="265"/>
    </location>
    <ligand>
        <name>Mg(2+)</name>
        <dbReference type="ChEBI" id="CHEBI:18420"/>
    </ligand>
</feature>
<protein>
    <recommendedName>
        <fullName evidence="3 13">Fumarylacetoacetase</fullName>
        <ecNumber evidence="3 13">3.7.1.2</ecNumber>
    </recommendedName>
    <alternativeName>
        <fullName evidence="13">Fumarylacetoacetate hydrolase</fullName>
    </alternativeName>
</protein>
<evidence type="ECO:0000256" key="5">
    <source>
        <dbReference type="ARBA" id="ARBA00022801"/>
    </source>
</evidence>
<feature type="active site" description="Proton acceptor" evidence="10">
    <location>
        <position position="142"/>
    </location>
</feature>
<feature type="domain" description="Fumarylacetoacetase N-terminal" evidence="15">
    <location>
        <begin position="19"/>
        <end position="127"/>
    </location>
</feature>
<dbReference type="GO" id="GO:1902000">
    <property type="term" value="P:homogentisate catabolic process"/>
    <property type="evidence" value="ECO:0007669"/>
    <property type="project" value="TreeGrafter"/>
</dbReference>
<dbReference type="Pfam" id="PF09298">
    <property type="entry name" value="FAA_hydrolase_N"/>
    <property type="match status" value="1"/>
</dbReference>
<dbReference type="Gene3D" id="3.90.850.10">
    <property type="entry name" value="Fumarylacetoacetase-like, C-terminal domain"/>
    <property type="match status" value="1"/>
</dbReference>
<feature type="domain" description="Fumarylacetoacetase-like C-terminal" evidence="14">
    <location>
        <begin position="134"/>
        <end position="420"/>
    </location>
</feature>
<evidence type="ECO:0000259" key="14">
    <source>
        <dbReference type="Pfam" id="PF01557"/>
    </source>
</evidence>
<keyword evidence="4 12" id="KW-0479">Metal-binding</keyword>
<evidence type="ECO:0000256" key="9">
    <source>
        <dbReference type="ARBA" id="ARBA00023232"/>
    </source>
</evidence>
<dbReference type="EMBL" id="LKCW01000193">
    <property type="protein sequence ID" value="KPM36705.1"/>
    <property type="molecule type" value="Genomic_DNA"/>
</dbReference>
<gene>
    <name evidence="16" type="ORF">AK830_g9838</name>
</gene>
<feature type="binding site" evidence="11">
    <location>
        <position position="137"/>
    </location>
    <ligand>
        <name>substrate</name>
    </ligand>
</feature>
<evidence type="ECO:0000259" key="15">
    <source>
        <dbReference type="Pfam" id="PF09298"/>
    </source>
</evidence>
<evidence type="ECO:0000256" key="1">
    <source>
        <dbReference type="ARBA" id="ARBA00004782"/>
    </source>
</evidence>
<feature type="binding site" evidence="12">
    <location>
        <position position="241"/>
    </location>
    <ligand>
        <name>Ca(2+)</name>
        <dbReference type="ChEBI" id="CHEBI:29108"/>
    </ligand>
</feature>
<feature type="binding site" evidence="11">
    <location>
        <position position="248"/>
    </location>
    <ligand>
        <name>substrate</name>
    </ligand>
</feature>
<comment type="cofactor">
    <cofactor evidence="13">
        <name>Mg(2+)</name>
        <dbReference type="ChEBI" id="CHEBI:18420"/>
    </cofactor>
    <cofactor evidence="13">
        <name>Ca(2+)</name>
        <dbReference type="ChEBI" id="CHEBI:29108"/>
    </cofactor>
</comment>
<sequence length="427" mass="46962">MSEESWFDIPSGSDFSLINFPFGIISHPELPARHPAVAIGSHALDLQVFAQGGGFSDLPELLPVLEVFHQETLNDFAQLGRPLHAKVREYLRLVFLRDTPFANRLRDNKDLQAKALIPLSRVQMHLPLRVGDYTDFYAGKHHAYNVGVLFRGAANAFQPNYTHLPVGYHGRASSVVVSGTPVRRPWGQILDENKSPIYHPSKRLDIELELGAFICKGNALGSPVPISQAEEYIFGYVLMNDWSARDIQAWEYVPLGPFNSKNFATSVSPWVVLADALEPFRTEGIENETQLQSYLKPQSSNEAFNIDLEVSIQAQPSQEASIITRSNARHLLWSFPQMIAHHTVGGCPMNVGDLLGSGTISGPDAGSRGSLLELSEGGTRKVEISGGSRTFLADGDDVVIRGWCTNEAGDRLGFGECRGQIIEALSQ</sequence>
<feature type="binding site" evidence="12">
    <location>
        <position position="261"/>
    </location>
    <ligand>
        <name>Mg(2+)</name>
        <dbReference type="ChEBI" id="CHEBI:18420"/>
    </ligand>
</feature>
<dbReference type="SUPFAM" id="SSF63433">
    <property type="entry name" value="Fumarylacetoacetate hydrolase, FAH, N-terminal domain"/>
    <property type="match status" value="1"/>
</dbReference>
<evidence type="ECO:0000256" key="11">
    <source>
        <dbReference type="PIRSR" id="PIRSR605959-2"/>
    </source>
</evidence>
<accession>A0A0P7ATX8</accession>
<keyword evidence="7 12" id="KW-0460">Magnesium</keyword>
<dbReference type="OrthoDB" id="9971669at2759"/>
<dbReference type="InterPro" id="IPR011234">
    <property type="entry name" value="Fumarylacetoacetase-like_C"/>
</dbReference>
<evidence type="ECO:0000313" key="17">
    <source>
        <dbReference type="Proteomes" id="UP000050424"/>
    </source>
</evidence>
<keyword evidence="17" id="KW-1185">Reference proteome</keyword>
<evidence type="ECO:0000256" key="12">
    <source>
        <dbReference type="PIRSR" id="PIRSR605959-3"/>
    </source>
</evidence>
<dbReference type="SUPFAM" id="SSF56529">
    <property type="entry name" value="FAH"/>
    <property type="match status" value="1"/>
</dbReference>
<feature type="binding site" evidence="12">
    <location>
        <position position="135"/>
    </location>
    <ligand>
        <name>Ca(2+)</name>
        <dbReference type="ChEBI" id="CHEBI:29108"/>
    </ligand>
</feature>
<feature type="binding site" evidence="11">
    <location>
        <position position="252"/>
    </location>
    <ligand>
        <name>substrate</name>
    </ligand>
</feature>
<dbReference type="Proteomes" id="UP000050424">
    <property type="component" value="Unassembled WGS sequence"/>
</dbReference>
<dbReference type="GO" id="GO:0006559">
    <property type="term" value="P:L-phenylalanine catabolic process"/>
    <property type="evidence" value="ECO:0007669"/>
    <property type="project" value="UniProtKB-UniRule"/>
</dbReference>
<dbReference type="PANTHER" id="PTHR43069">
    <property type="entry name" value="FUMARYLACETOACETASE"/>
    <property type="match status" value="1"/>
</dbReference>